<proteinExistence type="predicted"/>
<feature type="transmembrane region" description="Helical" evidence="1">
    <location>
        <begin position="14"/>
        <end position="39"/>
    </location>
</feature>
<evidence type="ECO:0000313" key="2">
    <source>
        <dbReference type="EMBL" id="CEK28642.1"/>
    </source>
</evidence>
<dbReference type="AlphaFoldDB" id="A0A085UB82"/>
<evidence type="ECO:0000313" key="4">
    <source>
        <dbReference type="Proteomes" id="UP000255169"/>
    </source>
</evidence>
<reference evidence="2" key="1">
    <citation type="journal article" date="2015" name="Genome Announc.">
        <title>Complete Genome Sequence of Yersinia ruckeri Strain CSF007-82, Etiologic Agent of Red Mouth Disease in Salmonid Fish.</title>
        <authorList>
            <person name="Nelson M.C."/>
            <person name="LaPatra S.E."/>
            <person name="Welch T.J."/>
            <person name="Graf J."/>
        </authorList>
    </citation>
    <scope>NUCLEOTIDE SEQUENCE</scope>
    <source>
        <strain evidence="2">CSF007-82</strain>
    </source>
</reference>
<gene>
    <name evidence="2" type="ORF">CSF007_14585</name>
    <name evidence="3" type="ORF">NCTC10476_02799</name>
</gene>
<evidence type="ECO:0000256" key="1">
    <source>
        <dbReference type="SAM" id="Phobius"/>
    </source>
</evidence>
<keyword evidence="1" id="KW-0812">Transmembrane</keyword>
<reference evidence="3 4" key="2">
    <citation type="submission" date="2018-06" db="EMBL/GenBank/DDBJ databases">
        <authorList>
            <consortium name="Pathogen Informatics"/>
            <person name="Doyle S."/>
        </authorList>
    </citation>
    <scope>NUCLEOTIDE SEQUENCE [LARGE SCALE GENOMIC DNA]</scope>
    <source>
        <strain evidence="3 4">NCTC10476</strain>
    </source>
</reference>
<keyword evidence="1" id="KW-0472">Membrane</keyword>
<name>A0A085UB82_YERRU</name>
<protein>
    <submittedName>
        <fullName evidence="2">Uncharacterized protein</fullName>
    </submittedName>
</protein>
<keyword evidence="1" id="KW-1133">Transmembrane helix</keyword>
<keyword evidence="4" id="KW-1185">Reference proteome</keyword>
<evidence type="ECO:0000313" key="3">
    <source>
        <dbReference type="EMBL" id="SUQ01445.1"/>
    </source>
</evidence>
<dbReference type="EMBL" id="LN681231">
    <property type="protein sequence ID" value="CEK28642.1"/>
    <property type="molecule type" value="Genomic_DNA"/>
</dbReference>
<accession>A0A085UB82</accession>
<dbReference type="EMBL" id="UHJG01000001">
    <property type="protein sequence ID" value="SUQ01445.1"/>
    <property type="molecule type" value="Genomic_DNA"/>
</dbReference>
<sequence>MIFSETHDFYDVDLFFICAILFALKMIAMNISYMVLGFIDDLFSINIHSEY</sequence>
<dbReference type="PATRIC" id="fig|29486.44.peg.231"/>
<dbReference type="Proteomes" id="UP000255169">
    <property type="component" value="Unassembled WGS sequence"/>
</dbReference>
<organism evidence="2">
    <name type="scientific">Yersinia ruckeri</name>
    <dbReference type="NCBI Taxonomy" id="29486"/>
    <lineage>
        <taxon>Bacteria</taxon>
        <taxon>Pseudomonadati</taxon>
        <taxon>Pseudomonadota</taxon>
        <taxon>Gammaproteobacteria</taxon>
        <taxon>Enterobacterales</taxon>
        <taxon>Yersiniaceae</taxon>
        <taxon>Yersinia</taxon>
    </lineage>
</organism>